<feature type="transmembrane region" description="Helical" evidence="6">
    <location>
        <begin position="133"/>
        <end position="155"/>
    </location>
</feature>
<evidence type="ECO:0000256" key="5">
    <source>
        <dbReference type="ARBA" id="ARBA00023136"/>
    </source>
</evidence>
<feature type="transmembrane region" description="Helical" evidence="6">
    <location>
        <begin position="368"/>
        <end position="388"/>
    </location>
</feature>
<keyword evidence="5 6" id="KW-0472">Membrane</keyword>
<dbReference type="Gene3D" id="1.20.1250.20">
    <property type="entry name" value="MFS general substrate transporter like domains"/>
    <property type="match status" value="1"/>
</dbReference>
<evidence type="ECO:0000256" key="2">
    <source>
        <dbReference type="ARBA" id="ARBA00022448"/>
    </source>
</evidence>
<dbReference type="GO" id="GO:0022857">
    <property type="term" value="F:transmembrane transporter activity"/>
    <property type="evidence" value="ECO:0007669"/>
    <property type="project" value="InterPro"/>
</dbReference>
<dbReference type="AlphaFoldDB" id="A0A507B1D7"/>
<feature type="transmembrane region" description="Helical" evidence="6">
    <location>
        <begin position="394"/>
        <end position="418"/>
    </location>
</feature>
<feature type="transmembrane region" description="Helical" evidence="6">
    <location>
        <begin position="343"/>
        <end position="361"/>
    </location>
</feature>
<protein>
    <recommendedName>
        <fullName evidence="9">Major facilitator superfamily transporter</fullName>
    </recommendedName>
</protein>
<feature type="transmembrane region" description="Helical" evidence="6">
    <location>
        <begin position="458"/>
        <end position="482"/>
    </location>
</feature>
<dbReference type="EMBL" id="SKBQ01000015">
    <property type="protein sequence ID" value="TPX16905.1"/>
    <property type="molecule type" value="Genomic_DNA"/>
</dbReference>
<accession>A0A507B1D7</accession>
<feature type="transmembrane region" description="Helical" evidence="6">
    <location>
        <begin position="430"/>
        <end position="452"/>
    </location>
</feature>
<dbReference type="InterPro" id="IPR011701">
    <property type="entry name" value="MFS"/>
</dbReference>
<feature type="transmembrane region" description="Helical" evidence="6">
    <location>
        <begin position="303"/>
        <end position="323"/>
    </location>
</feature>
<sequence>MGSTDETKAAVPQGEDGVALESVPPAVAASLHDGKMDHIADVAVDMVHAAEEEFTDEQYRKVLRKVDWVLLPLMWICSGAQYADKVSVSTQATFGLIADTHLVGQQFSWLTSIFYIAFLVAEAPGNYILQRVSVGPTIAVSMFIWGILVFCIAAAKNFASLMVLRFLQGAAECTTYPALIYITSTFYTSQEHAHRSVIWGTANAGMDILTSLINYGIGTHAKEHPNGLAPWKGISLFLGALTVVLSVITYFIFGTPREVRWLTAEEKRIAQARIVRNQTGTDVEKQPWKWDQVATAFKDPQTYFLFFLVIINSIPNGGTTSFGNLVYVSFGFTPLETIVKGKIPQQCLSIITFIIAGYITLKKPGMRFYIMMASVVPAFAGMLALALLPRQGMLWTRWGCYLITIVGNVAGPMIWTLVPSNIAGRTKKSVTGTVLFIAYCTGNCIGAQVFQAKDAPRYIPAIIICSCMYGLEFVVMFFWRLYYIWQNKRRARLVADMGLTPEESLHQGALNAESDMTDYENIHFRYSY</sequence>
<dbReference type="GO" id="GO:0016020">
    <property type="term" value="C:membrane"/>
    <property type="evidence" value="ECO:0007669"/>
    <property type="project" value="UniProtKB-SubCell"/>
</dbReference>
<feature type="transmembrane region" description="Helical" evidence="6">
    <location>
        <begin position="103"/>
        <end position="121"/>
    </location>
</feature>
<evidence type="ECO:0000256" key="4">
    <source>
        <dbReference type="ARBA" id="ARBA00022989"/>
    </source>
</evidence>
<dbReference type="RefSeq" id="XP_030998616.1">
    <property type="nucleotide sequence ID" value="XM_031137770.1"/>
</dbReference>
<evidence type="ECO:0008006" key="9">
    <source>
        <dbReference type="Google" id="ProtNLM"/>
    </source>
</evidence>
<reference evidence="7 8" key="1">
    <citation type="submission" date="2019-06" db="EMBL/GenBank/DDBJ databases">
        <title>Draft genome sequence of the filamentous fungus Phialemoniopsis curvata isolated from diesel fuel.</title>
        <authorList>
            <person name="Varaljay V.A."/>
            <person name="Lyon W.J."/>
            <person name="Crouch A.L."/>
            <person name="Drake C.E."/>
            <person name="Hollomon J.M."/>
            <person name="Nadeau L.J."/>
            <person name="Nunn H.S."/>
            <person name="Stevenson B.S."/>
            <person name="Bojanowski C.L."/>
            <person name="Crookes-Goodson W.J."/>
        </authorList>
    </citation>
    <scope>NUCLEOTIDE SEQUENCE [LARGE SCALE GENOMIC DNA]</scope>
    <source>
        <strain evidence="7 8">D216</strain>
    </source>
</reference>
<evidence type="ECO:0000256" key="1">
    <source>
        <dbReference type="ARBA" id="ARBA00004141"/>
    </source>
</evidence>
<evidence type="ECO:0000313" key="7">
    <source>
        <dbReference type="EMBL" id="TPX16905.1"/>
    </source>
</evidence>
<dbReference type="Pfam" id="PF07690">
    <property type="entry name" value="MFS_1"/>
    <property type="match status" value="1"/>
</dbReference>
<comment type="subcellular location">
    <subcellularLocation>
        <location evidence="1">Membrane</location>
        <topology evidence="1">Multi-pass membrane protein</topology>
    </subcellularLocation>
</comment>
<dbReference type="PANTHER" id="PTHR43791">
    <property type="entry name" value="PERMEASE-RELATED"/>
    <property type="match status" value="1"/>
</dbReference>
<keyword evidence="8" id="KW-1185">Reference proteome</keyword>
<name>A0A507B1D7_9PEZI</name>
<keyword evidence="3 6" id="KW-0812">Transmembrane</keyword>
<dbReference type="GeneID" id="41970914"/>
<dbReference type="SUPFAM" id="SSF103473">
    <property type="entry name" value="MFS general substrate transporter"/>
    <property type="match status" value="1"/>
</dbReference>
<dbReference type="Proteomes" id="UP000319257">
    <property type="component" value="Unassembled WGS sequence"/>
</dbReference>
<proteinExistence type="predicted"/>
<comment type="caution">
    <text evidence="7">The sequence shown here is derived from an EMBL/GenBank/DDBJ whole genome shotgun (WGS) entry which is preliminary data.</text>
</comment>
<dbReference type="InterPro" id="IPR036259">
    <property type="entry name" value="MFS_trans_sf"/>
</dbReference>
<dbReference type="PANTHER" id="PTHR43791:SF7">
    <property type="entry name" value="MAJOR FACILITATOR SUPERFAMILY (MFS) PROFILE DOMAIN-CONTAINING PROTEIN"/>
    <property type="match status" value="1"/>
</dbReference>
<feature type="transmembrane region" description="Helical" evidence="6">
    <location>
        <begin position="234"/>
        <end position="253"/>
    </location>
</feature>
<evidence type="ECO:0000313" key="8">
    <source>
        <dbReference type="Proteomes" id="UP000319257"/>
    </source>
</evidence>
<dbReference type="OrthoDB" id="6730379at2759"/>
<evidence type="ECO:0000256" key="6">
    <source>
        <dbReference type="SAM" id="Phobius"/>
    </source>
</evidence>
<keyword evidence="4 6" id="KW-1133">Transmembrane helix</keyword>
<gene>
    <name evidence="7" type="ORF">E0L32_003467</name>
</gene>
<dbReference type="InParanoid" id="A0A507B1D7"/>
<evidence type="ECO:0000256" key="3">
    <source>
        <dbReference type="ARBA" id="ARBA00022692"/>
    </source>
</evidence>
<organism evidence="7 8">
    <name type="scientific">Thyridium curvatum</name>
    <dbReference type="NCBI Taxonomy" id="1093900"/>
    <lineage>
        <taxon>Eukaryota</taxon>
        <taxon>Fungi</taxon>
        <taxon>Dikarya</taxon>
        <taxon>Ascomycota</taxon>
        <taxon>Pezizomycotina</taxon>
        <taxon>Sordariomycetes</taxon>
        <taxon>Sordariomycetidae</taxon>
        <taxon>Thyridiales</taxon>
        <taxon>Thyridiaceae</taxon>
        <taxon>Thyridium</taxon>
    </lineage>
</organism>
<keyword evidence="2" id="KW-0813">Transport</keyword>